<dbReference type="Pfam" id="PF00646">
    <property type="entry name" value="F-box"/>
    <property type="match status" value="1"/>
</dbReference>
<gene>
    <name evidence="2" type="ORF">IFM89_027614</name>
</gene>
<dbReference type="Gene3D" id="1.20.1280.50">
    <property type="match status" value="1"/>
</dbReference>
<dbReference type="AlphaFoldDB" id="A0A835M760"/>
<keyword evidence="3" id="KW-1185">Reference proteome</keyword>
<dbReference type="Proteomes" id="UP000631114">
    <property type="component" value="Unassembled WGS sequence"/>
</dbReference>
<dbReference type="InterPro" id="IPR036047">
    <property type="entry name" value="F-box-like_dom_sf"/>
</dbReference>
<sequence length="390" mass="44945">MATEWSQLPQDLLDQITKKIPSTIDLVRFRSVCSTWRSSITYPIHTFPNKIPIRPSNFDSGLFHLSKRLILHVSSPSNQQNEGWIIKLEQDDYNLSHLLNPLSESKIQPLPETFPKHFDILNLRVFELCQEYVLRYADKWPLSFAGDVYREKVIFSPTPPWSNEMDYVIMTIHVSGKLALFRLKDNVWSIIDEMPNPYEDVIHFKGRFYAVDGTGRAVVVAPDLTISEVAGPVFGGDKKYLVEMDGELLLVDRYLKNGNDDLNFWNDNEIYVPNDDTYVMDTTLLFIVYRLDKWEKTWVELKNLGDRLLFLSDNCSFCAPASDLYGSKGNCIYFTDRYFQSFKVEETAFNRHSIGVFSLENGSIAPLAIMQDTLSCFGLLQCGLLRQLLK</sequence>
<reference evidence="2 3" key="1">
    <citation type="submission" date="2020-10" db="EMBL/GenBank/DDBJ databases">
        <title>The Coptis chinensis genome and diversification of protoberbering-type alkaloids.</title>
        <authorList>
            <person name="Wang B."/>
            <person name="Shu S."/>
            <person name="Song C."/>
            <person name="Liu Y."/>
        </authorList>
    </citation>
    <scope>NUCLEOTIDE SEQUENCE [LARGE SCALE GENOMIC DNA]</scope>
    <source>
        <strain evidence="2">HL-2020</strain>
        <tissue evidence="2">Leaf</tissue>
    </source>
</reference>
<feature type="domain" description="F-box" evidence="1">
    <location>
        <begin position="8"/>
        <end position="49"/>
    </location>
</feature>
<evidence type="ECO:0000313" key="2">
    <source>
        <dbReference type="EMBL" id="KAF9621760.1"/>
    </source>
</evidence>
<dbReference type="PANTHER" id="PTHR47123">
    <property type="entry name" value="F-BOX PROTEIN SKIP23"/>
    <property type="match status" value="1"/>
</dbReference>
<dbReference type="OrthoDB" id="599103at2759"/>
<accession>A0A835M760</accession>
<dbReference type="SMART" id="SM00256">
    <property type="entry name" value="FBOX"/>
    <property type="match status" value="1"/>
</dbReference>
<evidence type="ECO:0000313" key="3">
    <source>
        <dbReference type="Proteomes" id="UP000631114"/>
    </source>
</evidence>
<dbReference type="InterPro" id="IPR001810">
    <property type="entry name" value="F-box_dom"/>
</dbReference>
<protein>
    <recommendedName>
        <fullName evidence="1">F-box domain-containing protein</fullName>
    </recommendedName>
</protein>
<dbReference type="PANTHER" id="PTHR47123:SF15">
    <property type="entry name" value="F-BOX PROTEIN SKIP23"/>
    <property type="match status" value="1"/>
</dbReference>
<dbReference type="InterPro" id="IPR005174">
    <property type="entry name" value="KIB1-4_b-propeller"/>
</dbReference>
<comment type="caution">
    <text evidence="2">The sequence shown here is derived from an EMBL/GenBank/DDBJ whole genome shotgun (WGS) entry which is preliminary data.</text>
</comment>
<name>A0A835M760_9MAGN</name>
<dbReference type="InterPro" id="IPR051304">
    <property type="entry name" value="SCF_F-box_domain"/>
</dbReference>
<dbReference type="Pfam" id="PF03478">
    <property type="entry name" value="Beta-prop_KIB1-4"/>
    <property type="match status" value="1"/>
</dbReference>
<dbReference type="EMBL" id="JADFTS010000002">
    <property type="protein sequence ID" value="KAF9621760.1"/>
    <property type="molecule type" value="Genomic_DNA"/>
</dbReference>
<organism evidence="2 3">
    <name type="scientific">Coptis chinensis</name>
    <dbReference type="NCBI Taxonomy" id="261450"/>
    <lineage>
        <taxon>Eukaryota</taxon>
        <taxon>Viridiplantae</taxon>
        <taxon>Streptophyta</taxon>
        <taxon>Embryophyta</taxon>
        <taxon>Tracheophyta</taxon>
        <taxon>Spermatophyta</taxon>
        <taxon>Magnoliopsida</taxon>
        <taxon>Ranunculales</taxon>
        <taxon>Ranunculaceae</taxon>
        <taxon>Coptidoideae</taxon>
        <taxon>Coptis</taxon>
    </lineage>
</organism>
<proteinExistence type="predicted"/>
<evidence type="ECO:0000259" key="1">
    <source>
        <dbReference type="SMART" id="SM00256"/>
    </source>
</evidence>
<dbReference type="SUPFAM" id="SSF81383">
    <property type="entry name" value="F-box domain"/>
    <property type="match status" value="1"/>
</dbReference>